<dbReference type="AlphaFoldDB" id="A0A1N6NM80"/>
<gene>
    <name evidence="1" type="ORF">SAMN05920897_101327</name>
</gene>
<organism evidence="1 2">
    <name type="scientific">Alkalispirochaeta americana</name>
    <dbReference type="NCBI Taxonomy" id="159291"/>
    <lineage>
        <taxon>Bacteria</taxon>
        <taxon>Pseudomonadati</taxon>
        <taxon>Spirochaetota</taxon>
        <taxon>Spirochaetia</taxon>
        <taxon>Spirochaetales</taxon>
        <taxon>Spirochaetaceae</taxon>
        <taxon>Alkalispirochaeta</taxon>
    </lineage>
</organism>
<dbReference type="OrthoDB" id="9945195at2"/>
<reference evidence="1 2" key="1">
    <citation type="submission" date="2017-01" db="EMBL/GenBank/DDBJ databases">
        <authorList>
            <person name="Mah S.A."/>
            <person name="Swanson W.J."/>
            <person name="Moy G.W."/>
            <person name="Vacquier V.D."/>
        </authorList>
    </citation>
    <scope>NUCLEOTIDE SEQUENCE [LARGE SCALE GENOMIC DNA]</scope>
    <source>
        <strain evidence="1 2">ASpG1</strain>
    </source>
</reference>
<dbReference type="STRING" id="159291.SAMN05920897_101327"/>
<sequence>MKDTTKAELNRLLYELHKAHYAGHNRRENAISRKLQAAQDRAKREEVRS</sequence>
<keyword evidence="2" id="KW-1185">Reference proteome</keyword>
<evidence type="ECO:0000313" key="1">
    <source>
        <dbReference type="EMBL" id="SIP93194.1"/>
    </source>
</evidence>
<protein>
    <submittedName>
        <fullName evidence="1">Uncharacterized protein</fullName>
    </submittedName>
</protein>
<accession>A0A1N6NM80</accession>
<dbReference type="Proteomes" id="UP000186400">
    <property type="component" value="Unassembled WGS sequence"/>
</dbReference>
<dbReference type="RefSeq" id="WP_159438700.1">
    <property type="nucleotide sequence ID" value="NZ_FTMS01000001.1"/>
</dbReference>
<dbReference type="EMBL" id="FTMS01000001">
    <property type="protein sequence ID" value="SIP93194.1"/>
    <property type="molecule type" value="Genomic_DNA"/>
</dbReference>
<evidence type="ECO:0000313" key="2">
    <source>
        <dbReference type="Proteomes" id="UP000186400"/>
    </source>
</evidence>
<name>A0A1N6NM80_9SPIO</name>
<proteinExistence type="predicted"/>